<dbReference type="OrthoDB" id="4013286at2759"/>
<dbReference type="EMBL" id="PKFO01000005">
    <property type="protein sequence ID" value="PVH21836.1"/>
    <property type="molecule type" value="Genomic_DNA"/>
</dbReference>
<name>A0A2V1AWE9_9ASCO</name>
<dbReference type="VEuPathDB" id="FungiDB:CXQ85_000829"/>
<dbReference type="GeneID" id="37006160"/>
<sequence length="438" mass="50895">MSKYTWERIPTALEHAVHIYQTTCQRQIPYPDTLVHNFVKKSSDSYRYFHRNKLLGPEESSINAEDFNPMVAKVLAPLIKDPIRLQGIEALSVEEIMAQAGFEMRPSEPLISQKPKSVRNTSNFLANILSSFASTCSPLQALPPNKGAMNSFFWYRKLLASTPIIIFLRQKQRLFAETTISQQNLPYEKLRKDLDSLTHQYRNSSLSNQKIRNYYFTNLATPDLFRLASLSQDIKSAKWNDKNFWLNLQKSDPLSDELMDTQKPHIIGYDKTKPELALNDKSIPRSYPLPELQKKILRQEETPELRSLFPYDVHYSDLYILTIEEPILQEDHEKLLDVLEQNQDMEIIAARLMLYFPDITNSLLDASRKSSVRKGIRSQNMNYDELLKMAQETRHEEAQKDNKNFMSNFFERLGRLGLVYVEDGSAKNTINIMKHPHS</sequence>
<dbReference type="RefSeq" id="XP_025342776.1">
    <property type="nucleotide sequence ID" value="XM_025484561.1"/>
</dbReference>
<accession>A0A2V1AWE9</accession>
<comment type="caution">
    <text evidence="1">The sequence shown here is derived from an EMBL/GenBank/DDBJ whole genome shotgun (WGS) entry which is preliminary data.</text>
</comment>
<dbReference type="AlphaFoldDB" id="A0A2V1AWE9"/>
<evidence type="ECO:0000313" key="1">
    <source>
        <dbReference type="EMBL" id="PVH21836.1"/>
    </source>
</evidence>
<gene>
    <name evidence="1" type="ORF">CXQ85_000829</name>
</gene>
<dbReference type="Proteomes" id="UP000244309">
    <property type="component" value="Unassembled WGS sequence"/>
</dbReference>
<reference evidence="1 2" key="1">
    <citation type="submission" date="2017-12" db="EMBL/GenBank/DDBJ databases">
        <title>Genome Sequence of a Multidrug-Resistant Candida haemulonii Isolate from a Patient with Chronic Leg Ulcers in Israel.</title>
        <authorList>
            <person name="Chow N.A."/>
            <person name="Gade L."/>
            <person name="Batra D."/>
            <person name="Rowe L.A."/>
            <person name="Ben-Ami R."/>
            <person name="Loparev V.N."/>
            <person name="Litvintseva A.P."/>
        </authorList>
    </citation>
    <scope>NUCLEOTIDE SEQUENCE [LARGE SCALE GENOMIC DNA]</scope>
    <source>
        <strain evidence="1 2">B11899</strain>
    </source>
</reference>
<proteinExistence type="predicted"/>
<protein>
    <submittedName>
        <fullName evidence="1">Uncharacterized protein</fullName>
    </submittedName>
</protein>
<keyword evidence="2" id="KW-1185">Reference proteome</keyword>
<organism evidence="1 2">
    <name type="scientific">Candidozyma haemuli</name>
    <dbReference type="NCBI Taxonomy" id="45357"/>
    <lineage>
        <taxon>Eukaryota</taxon>
        <taxon>Fungi</taxon>
        <taxon>Dikarya</taxon>
        <taxon>Ascomycota</taxon>
        <taxon>Saccharomycotina</taxon>
        <taxon>Pichiomycetes</taxon>
        <taxon>Metschnikowiaceae</taxon>
        <taxon>Candidozyma</taxon>
    </lineage>
</organism>
<evidence type="ECO:0000313" key="2">
    <source>
        <dbReference type="Proteomes" id="UP000244309"/>
    </source>
</evidence>